<dbReference type="SUPFAM" id="SSF50630">
    <property type="entry name" value="Acid proteases"/>
    <property type="match status" value="1"/>
</dbReference>
<sequence length="76" mass="8558">MCFDGNVMDIGHFVSNMMFGYHKGVEIVIPTKQMLVDVGDLWVEFDLANRRVGFGKADCIRMSTDSSRSEVGNIIR</sequence>
<gene>
    <name evidence="1" type="ORF">FEM48_Zijuj04G0146300</name>
</gene>
<name>A0A978VKG0_ZIZJJ</name>
<accession>A0A978VKG0</accession>
<organism evidence="1 2">
    <name type="scientific">Ziziphus jujuba var. spinosa</name>
    <dbReference type="NCBI Taxonomy" id="714518"/>
    <lineage>
        <taxon>Eukaryota</taxon>
        <taxon>Viridiplantae</taxon>
        <taxon>Streptophyta</taxon>
        <taxon>Embryophyta</taxon>
        <taxon>Tracheophyta</taxon>
        <taxon>Spermatophyta</taxon>
        <taxon>Magnoliopsida</taxon>
        <taxon>eudicotyledons</taxon>
        <taxon>Gunneridae</taxon>
        <taxon>Pentapetalae</taxon>
        <taxon>rosids</taxon>
        <taxon>fabids</taxon>
        <taxon>Rosales</taxon>
        <taxon>Rhamnaceae</taxon>
        <taxon>Paliureae</taxon>
        <taxon>Ziziphus</taxon>
    </lineage>
</organism>
<proteinExistence type="predicted"/>
<dbReference type="EMBL" id="JAEACU010000004">
    <property type="protein sequence ID" value="KAH7533579.1"/>
    <property type="molecule type" value="Genomic_DNA"/>
</dbReference>
<comment type="caution">
    <text evidence="1">The sequence shown here is derived from an EMBL/GenBank/DDBJ whole genome shotgun (WGS) entry which is preliminary data.</text>
</comment>
<reference evidence="1" key="1">
    <citation type="journal article" date="2021" name="Front. Plant Sci.">
        <title>Chromosome-Scale Genome Assembly for Chinese Sour Jujube and Insights Into Its Genome Evolution and Domestication Signature.</title>
        <authorList>
            <person name="Shen L.-Y."/>
            <person name="Luo H."/>
            <person name="Wang X.-L."/>
            <person name="Wang X.-M."/>
            <person name="Qiu X.-J."/>
            <person name="Liu H."/>
            <person name="Zhou S.-S."/>
            <person name="Jia K.-H."/>
            <person name="Nie S."/>
            <person name="Bao Y.-T."/>
            <person name="Zhang R.-G."/>
            <person name="Yun Q.-Z."/>
            <person name="Chai Y.-H."/>
            <person name="Lu J.-Y."/>
            <person name="Li Y."/>
            <person name="Zhao S.-W."/>
            <person name="Mao J.-F."/>
            <person name="Jia S.-G."/>
            <person name="Mao Y.-M."/>
        </authorList>
    </citation>
    <scope>NUCLEOTIDE SEQUENCE</scope>
    <source>
        <strain evidence="1">AT0</strain>
        <tissue evidence="1">Leaf</tissue>
    </source>
</reference>
<dbReference type="InterPro" id="IPR021109">
    <property type="entry name" value="Peptidase_aspartic_dom_sf"/>
</dbReference>
<dbReference type="Proteomes" id="UP000813462">
    <property type="component" value="Unassembled WGS sequence"/>
</dbReference>
<evidence type="ECO:0000313" key="1">
    <source>
        <dbReference type="EMBL" id="KAH7533579.1"/>
    </source>
</evidence>
<dbReference type="AlphaFoldDB" id="A0A978VKG0"/>
<evidence type="ECO:0000313" key="2">
    <source>
        <dbReference type="Proteomes" id="UP000813462"/>
    </source>
</evidence>
<protein>
    <submittedName>
        <fullName evidence="1">Uncharacterized protein</fullName>
    </submittedName>
</protein>